<evidence type="ECO:0000256" key="13">
    <source>
        <dbReference type="SAM" id="MobiDB-lite"/>
    </source>
</evidence>
<dbReference type="GO" id="GO:0016020">
    <property type="term" value="C:membrane"/>
    <property type="evidence" value="ECO:0007669"/>
    <property type="project" value="UniProtKB-SubCell"/>
</dbReference>
<feature type="domain" description="Phospholipid/glycerol acyltransferase" evidence="15">
    <location>
        <begin position="208"/>
        <end position="323"/>
    </location>
</feature>
<comment type="pathway">
    <text evidence="2">Lipid metabolism.</text>
</comment>
<dbReference type="PANTHER" id="PTHR23063:SF52">
    <property type="entry name" value="LYSOPHOSPHATIDYLCHOLINE ACYLTRANSFERASE"/>
    <property type="match status" value="1"/>
</dbReference>
<comment type="caution">
    <text evidence="16">The sequence shown here is derived from an EMBL/GenBank/DDBJ whole genome shotgun (WGS) entry which is preliminary data.</text>
</comment>
<gene>
    <name evidence="16" type="ORF">FVE85_5848</name>
</gene>
<evidence type="ECO:0000256" key="12">
    <source>
        <dbReference type="ARBA" id="ARBA00023315"/>
    </source>
</evidence>
<dbReference type="OMA" id="DQDSNER"/>
<keyword evidence="6 14" id="KW-0812">Transmembrane</keyword>
<evidence type="ECO:0000256" key="10">
    <source>
        <dbReference type="ARBA" id="ARBA00023209"/>
    </source>
</evidence>
<evidence type="ECO:0000313" key="17">
    <source>
        <dbReference type="Proteomes" id="UP000324585"/>
    </source>
</evidence>
<name>A0A5J4Z5Z0_PORPP</name>
<proteinExistence type="inferred from homology"/>
<dbReference type="SMART" id="SM00563">
    <property type="entry name" value="PlsC"/>
    <property type="match status" value="1"/>
</dbReference>
<keyword evidence="7 14" id="KW-1133">Transmembrane helix</keyword>
<keyword evidence="8" id="KW-0443">Lipid metabolism</keyword>
<keyword evidence="12 16" id="KW-0012">Acyltransferase</keyword>
<dbReference type="EMBL" id="VRMN01000001">
    <property type="protein sequence ID" value="KAA8498263.1"/>
    <property type="molecule type" value="Genomic_DNA"/>
</dbReference>
<evidence type="ECO:0000256" key="9">
    <source>
        <dbReference type="ARBA" id="ARBA00023136"/>
    </source>
</evidence>
<evidence type="ECO:0000256" key="6">
    <source>
        <dbReference type="ARBA" id="ARBA00022692"/>
    </source>
</evidence>
<evidence type="ECO:0000256" key="1">
    <source>
        <dbReference type="ARBA" id="ARBA00004370"/>
    </source>
</evidence>
<dbReference type="CDD" id="cd07991">
    <property type="entry name" value="LPLAT_LPCAT1-like"/>
    <property type="match status" value="1"/>
</dbReference>
<protein>
    <submittedName>
        <fullName evidence="16">Lysophospholipid acyltransferase LPEAT1</fullName>
    </submittedName>
</protein>
<sequence>MKMTTVAGSISAGHASPVVGVAAVPSGGIGASEYEDEEKSLNLTESPSALSSANASANGPASSSRMGASAGTIAAAVLGTPSKAGAGASAAVGAAPVAPSMIRNPFMRRDRPWRLGSVLKLIVAPVLVPVRLALLVLLAAVAWVICTLVMLGVPHRSLLVSPISHRRRAWIRGTVQVIARLMLLVCGFVRVRVDGAVPYVAEMRESALILVANHVSVFDFLYFLSEYAPSFVAQSSFMRIPLLGDLAQNLQCIFVNREARAAPSAAELVADRYLSMDESDGSGFPALALFPEGTTSNGDQLLRFSAGAFALGRSVQPVVLSYPMMRWMSDVDPALVGVTPFSTLRLLAEPVLSLNVKYLSVHRPSEEEQADAHLFAAAVQKEMARELGVSCVQMGAAERISRRLSRNGLQMLSVV</sequence>
<evidence type="ECO:0000256" key="4">
    <source>
        <dbReference type="ARBA" id="ARBA00022516"/>
    </source>
</evidence>
<keyword evidence="9 14" id="KW-0472">Membrane</keyword>
<dbReference type="GO" id="GO:0008374">
    <property type="term" value="F:O-acyltransferase activity"/>
    <property type="evidence" value="ECO:0007669"/>
    <property type="project" value="InterPro"/>
</dbReference>
<evidence type="ECO:0000256" key="11">
    <source>
        <dbReference type="ARBA" id="ARBA00023264"/>
    </source>
</evidence>
<organism evidence="16 17">
    <name type="scientific">Porphyridium purpureum</name>
    <name type="common">Red alga</name>
    <name type="synonym">Porphyridium cruentum</name>
    <dbReference type="NCBI Taxonomy" id="35688"/>
    <lineage>
        <taxon>Eukaryota</taxon>
        <taxon>Rhodophyta</taxon>
        <taxon>Bangiophyceae</taxon>
        <taxon>Porphyridiales</taxon>
        <taxon>Porphyridiaceae</taxon>
        <taxon>Porphyridium</taxon>
    </lineage>
</organism>
<comment type="subcellular location">
    <subcellularLocation>
        <location evidence="1">Membrane</location>
    </subcellularLocation>
</comment>
<keyword evidence="5 16" id="KW-0808">Transferase</keyword>
<keyword evidence="10" id="KW-0594">Phospholipid biosynthesis</keyword>
<keyword evidence="11" id="KW-1208">Phospholipid metabolism</keyword>
<evidence type="ECO:0000256" key="2">
    <source>
        <dbReference type="ARBA" id="ARBA00005189"/>
    </source>
</evidence>
<dbReference type="Proteomes" id="UP000324585">
    <property type="component" value="Unassembled WGS sequence"/>
</dbReference>
<keyword evidence="4" id="KW-0444">Lipid biosynthesis</keyword>
<evidence type="ECO:0000259" key="15">
    <source>
        <dbReference type="SMART" id="SM00563"/>
    </source>
</evidence>
<dbReference type="InterPro" id="IPR045252">
    <property type="entry name" value="LPCAT1-like"/>
</dbReference>
<evidence type="ECO:0000256" key="5">
    <source>
        <dbReference type="ARBA" id="ARBA00022679"/>
    </source>
</evidence>
<dbReference type="OrthoDB" id="2657at2759"/>
<evidence type="ECO:0000256" key="3">
    <source>
        <dbReference type="ARBA" id="ARBA00008655"/>
    </source>
</evidence>
<dbReference type="SUPFAM" id="SSF69593">
    <property type="entry name" value="Glycerol-3-phosphate (1)-acyltransferase"/>
    <property type="match status" value="1"/>
</dbReference>
<dbReference type="InterPro" id="IPR002123">
    <property type="entry name" value="Plipid/glycerol_acylTrfase"/>
</dbReference>
<dbReference type="AlphaFoldDB" id="A0A5J4Z5Z0"/>
<dbReference type="PANTHER" id="PTHR23063">
    <property type="entry name" value="PHOSPHOLIPID ACYLTRANSFERASE"/>
    <property type="match status" value="1"/>
</dbReference>
<feature type="compositionally biased region" description="Low complexity" evidence="13">
    <location>
        <begin position="46"/>
        <end position="63"/>
    </location>
</feature>
<evidence type="ECO:0000256" key="14">
    <source>
        <dbReference type="SAM" id="Phobius"/>
    </source>
</evidence>
<feature type="region of interest" description="Disordered" evidence="13">
    <location>
        <begin position="34"/>
        <end position="63"/>
    </location>
</feature>
<feature type="transmembrane region" description="Helical" evidence="14">
    <location>
        <begin position="134"/>
        <end position="153"/>
    </location>
</feature>
<evidence type="ECO:0000313" key="16">
    <source>
        <dbReference type="EMBL" id="KAA8498263.1"/>
    </source>
</evidence>
<accession>A0A5J4Z5Z0</accession>
<dbReference type="Pfam" id="PF01553">
    <property type="entry name" value="Acyltransferase"/>
    <property type="match status" value="1"/>
</dbReference>
<reference evidence="17" key="1">
    <citation type="journal article" date="2019" name="Nat. Commun.">
        <title>Expansion of phycobilisome linker gene families in mesophilic red algae.</title>
        <authorList>
            <person name="Lee J."/>
            <person name="Kim D."/>
            <person name="Bhattacharya D."/>
            <person name="Yoon H.S."/>
        </authorList>
    </citation>
    <scope>NUCLEOTIDE SEQUENCE [LARGE SCALE GENOMIC DNA]</scope>
    <source>
        <strain evidence="17">CCMP 1328</strain>
    </source>
</reference>
<keyword evidence="17" id="KW-1185">Reference proteome</keyword>
<evidence type="ECO:0000256" key="7">
    <source>
        <dbReference type="ARBA" id="ARBA00022989"/>
    </source>
</evidence>
<evidence type="ECO:0000256" key="8">
    <source>
        <dbReference type="ARBA" id="ARBA00023098"/>
    </source>
</evidence>
<dbReference type="GO" id="GO:0008654">
    <property type="term" value="P:phospholipid biosynthetic process"/>
    <property type="evidence" value="ECO:0007669"/>
    <property type="project" value="UniProtKB-KW"/>
</dbReference>
<comment type="similarity">
    <text evidence="3">Belongs to the 1-acyl-sn-glycerol-3-phosphate acyltransferase family.</text>
</comment>